<feature type="signal peptide" evidence="1">
    <location>
        <begin position="1"/>
        <end position="20"/>
    </location>
</feature>
<dbReference type="RefSeq" id="WP_018711639.1">
    <property type="nucleotide sequence ID" value="NZ_CALULB010000025.1"/>
</dbReference>
<organism evidence="3 4">
    <name type="scientific">Phocaeicola barnesiae</name>
    <dbReference type="NCBI Taxonomy" id="376804"/>
    <lineage>
        <taxon>Bacteria</taxon>
        <taxon>Pseudomonadati</taxon>
        <taxon>Bacteroidota</taxon>
        <taxon>Bacteroidia</taxon>
        <taxon>Bacteroidales</taxon>
        <taxon>Bacteroidaceae</taxon>
        <taxon>Phocaeicola</taxon>
    </lineage>
</organism>
<evidence type="ECO:0000313" key="4">
    <source>
        <dbReference type="Proteomes" id="UP001204579"/>
    </source>
</evidence>
<keyword evidence="4" id="KW-1185">Reference proteome</keyword>
<evidence type="ECO:0000256" key="1">
    <source>
        <dbReference type="SAM" id="SignalP"/>
    </source>
</evidence>
<gene>
    <name evidence="3" type="ORF">NW209_13055</name>
</gene>
<dbReference type="EMBL" id="JANRHJ010000016">
    <property type="protein sequence ID" value="MCR8874927.1"/>
    <property type="molecule type" value="Genomic_DNA"/>
</dbReference>
<dbReference type="GeneID" id="82444044"/>
<sequence length="205" mass="22304">MMKKLLLLMVGVLCTLTVAAQTKVTWSMELGLGMSTWMGKGSDHTNPIFSPKVGIGIDVPLSGLVSFQTGLSWVSKGAKAERLNQDVQVNQNYFQMPLLAAFHVGTVSSFDMVFTAGPYLAYGVNGKTEYEVDDMTTSWNTFGSSNLNGVKTDGLDRLDAGVQAGVAMDFPRWTVGLDGDFSFIKIASGHHPYNLAFYLTCAYKF</sequence>
<protein>
    <submittedName>
        <fullName evidence="3">PorT family protein</fullName>
    </submittedName>
</protein>
<dbReference type="Pfam" id="PF13568">
    <property type="entry name" value="OMP_b-brl_2"/>
    <property type="match status" value="1"/>
</dbReference>
<dbReference type="Proteomes" id="UP001204579">
    <property type="component" value="Unassembled WGS sequence"/>
</dbReference>
<feature type="chain" id="PRO_5043778472" evidence="1">
    <location>
        <begin position="21"/>
        <end position="205"/>
    </location>
</feature>
<feature type="domain" description="Outer membrane protein beta-barrel" evidence="2">
    <location>
        <begin position="20"/>
        <end position="186"/>
    </location>
</feature>
<evidence type="ECO:0000313" key="3">
    <source>
        <dbReference type="EMBL" id="MCR8874927.1"/>
    </source>
</evidence>
<evidence type="ECO:0000259" key="2">
    <source>
        <dbReference type="Pfam" id="PF13568"/>
    </source>
</evidence>
<comment type="caution">
    <text evidence="3">The sequence shown here is derived from an EMBL/GenBank/DDBJ whole genome shotgun (WGS) entry which is preliminary data.</text>
</comment>
<dbReference type="AlphaFoldDB" id="A0AAW5N8T7"/>
<dbReference type="InterPro" id="IPR025665">
    <property type="entry name" value="Beta-barrel_OMP_2"/>
</dbReference>
<reference evidence="3 4" key="1">
    <citation type="submission" date="2022-08" db="EMBL/GenBank/DDBJ databases">
        <authorList>
            <person name="Zeman M."/>
            <person name="Kubasova T."/>
        </authorList>
    </citation>
    <scope>NUCLEOTIDE SEQUENCE [LARGE SCALE GENOMIC DNA]</scope>
    <source>
        <strain evidence="3 4">ET62</strain>
    </source>
</reference>
<name>A0AAW5N8T7_9BACT</name>
<accession>A0AAW5N8T7</accession>
<keyword evidence="1" id="KW-0732">Signal</keyword>
<proteinExistence type="predicted"/>